<evidence type="ECO:0000256" key="1">
    <source>
        <dbReference type="ARBA" id="ARBA00006206"/>
    </source>
</evidence>
<dbReference type="InterPro" id="IPR011013">
    <property type="entry name" value="Gal_mutarotase_sf_dom"/>
</dbReference>
<evidence type="ECO:0000313" key="4">
    <source>
        <dbReference type="EMBL" id="AEI94308.1"/>
    </source>
</evidence>
<dbReference type="STRING" id="391595.RLO149_c023380"/>
<keyword evidence="3" id="KW-0119">Carbohydrate metabolism</keyword>
<sequence length="322" mass="34930">MITLRSASLSAQVLPFGATLAGLWYNGHPHSLVIGSTDADAYAEKLRYFGALIGPIANRISGATLCIDGATCKMEPNEGSSCLHSGADGLHARDWTVVRQSPSAVSLRCFLRDGANGLPGNRTVNVDYSLTDAGHLILEMTASSDRTTAINLAHHPYWNLGNCETVKDHRLTIYADKYLPVDAHTLPTGEISPVSGTAYDFQTGRLVPTDQTLDANLCLAETRRDHPTPAARLSGPSGLMLQIDTTEPGLQVYNGSGLNDIKNSLHDQRVLQPFSGIALEPQAWPDAPRHSAFPSIILRVGETYRQKTTYRIWDELNQIATV</sequence>
<dbReference type="InterPro" id="IPR047215">
    <property type="entry name" value="Galactose_mutarotase-like"/>
</dbReference>
<evidence type="ECO:0000256" key="2">
    <source>
        <dbReference type="ARBA" id="ARBA00023235"/>
    </source>
</evidence>
<comment type="similarity">
    <text evidence="1">Belongs to the aldose epimerase family.</text>
</comment>
<evidence type="ECO:0000256" key="3">
    <source>
        <dbReference type="ARBA" id="ARBA00023277"/>
    </source>
</evidence>
<dbReference type="Proteomes" id="UP000001353">
    <property type="component" value="Chromosome"/>
</dbReference>
<dbReference type="EMBL" id="CP002623">
    <property type="protein sequence ID" value="AEI94308.1"/>
    <property type="molecule type" value="Genomic_DNA"/>
</dbReference>
<dbReference type="PANTHER" id="PTHR10091">
    <property type="entry name" value="ALDOSE-1-EPIMERASE"/>
    <property type="match status" value="1"/>
</dbReference>
<dbReference type="EC" id="5.1.3.3" evidence="4"/>
<proteinExistence type="inferred from homology"/>
<protein>
    <submittedName>
        <fullName evidence="4">Aldose 1-epimerase GalM</fullName>
        <ecNumber evidence="4">5.1.3.3</ecNumber>
    </submittedName>
</protein>
<dbReference type="Pfam" id="PF01263">
    <property type="entry name" value="Aldose_epim"/>
    <property type="match status" value="1"/>
</dbReference>
<dbReference type="AlphaFoldDB" id="F7ZBC2"/>
<dbReference type="eggNOG" id="COG2017">
    <property type="taxonomic scope" value="Bacteria"/>
</dbReference>
<dbReference type="GO" id="GO:0033499">
    <property type="term" value="P:galactose catabolic process via UDP-galactose, Leloir pathway"/>
    <property type="evidence" value="ECO:0007669"/>
    <property type="project" value="TreeGrafter"/>
</dbReference>
<dbReference type="GO" id="GO:0004034">
    <property type="term" value="F:aldose 1-epimerase activity"/>
    <property type="evidence" value="ECO:0007669"/>
    <property type="project" value="UniProtKB-EC"/>
</dbReference>
<dbReference type="KEGG" id="rli:RLO149_c023380"/>
<name>F7ZBC2_ROSLO</name>
<dbReference type="CDD" id="cd09019">
    <property type="entry name" value="galactose_mutarotase_like"/>
    <property type="match status" value="1"/>
</dbReference>
<gene>
    <name evidence="4" type="primary">galM</name>
    <name evidence="4" type="ordered locus">RLO149_c023380</name>
</gene>
<dbReference type="SUPFAM" id="SSF74650">
    <property type="entry name" value="Galactose mutarotase-like"/>
    <property type="match status" value="1"/>
</dbReference>
<dbReference type="PANTHER" id="PTHR10091:SF0">
    <property type="entry name" value="GALACTOSE MUTAROTASE"/>
    <property type="match status" value="1"/>
</dbReference>
<dbReference type="InterPro" id="IPR014718">
    <property type="entry name" value="GH-type_carb-bd"/>
</dbReference>
<reference evidence="4 5" key="1">
    <citation type="journal article" date="2011" name="BMC Genomics">
        <title>Comparative genome analysis and genome-guided physiological analysis of Roseobacter litoralis.</title>
        <authorList>
            <person name="Kalhoefer D."/>
            <person name="Thole S."/>
            <person name="Voget S."/>
            <person name="Lehmann R."/>
            <person name="Liesegang H."/>
            <person name="Wollher A."/>
            <person name="Daniel R."/>
            <person name="Simon M."/>
            <person name="Brinkhoff T."/>
        </authorList>
    </citation>
    <scope>NUCLEOTIDE SEQUENCE [LARGE SCALE GENOMIC DNA]</scope>
    <source>
        <strain evidence="5">ATCC 49566 / DSM 6996 / JCM 21268 / NBRC 15278 / OCh 149</strain>
    </source>
</reference>
<dbReference type="GO" id="GO:0006006">
    <property type="term" value="P:glucose metabolic process"/>
    <property type="evidence" value="ECO:0007669"/>
    <property type="project" value="TreeGrafter"/>
</dbReference>
<dbReference type="Gene3D" id="2.70.98.10">
    <property type="match status" value="1"/>
</dbReference>
<dbReference type="OrthoDB" id="9779408at2"/>
<accession>F7ZBC2</accession>
<dbReference type="InterPro" id="IPR008183">
    <property type="entry name" value="Aldose_1/G6P_1-epimerase"/>
</dbReference>
<dbReference type="RefSeq" id="WP_013962231.1">
    <property type="nucleotide sequence ID" value="NC_015730.1"/>
</dbReference>
<keyword evidence="2 4" id="KW-0413">Isomerase</keyword>
<organism evidence="4 5">
    <name type="scientific">Roseobacter litoralis (strain ATCC 49566 / DSM 6996 / JCM 21268 / NBRC 15278 / OCh 149)</name>
    <dbReference type="NCBI Taxonomy" id="391595"/>
    <lineage>
        <taxon>Bacteria</taxon>
        <taxon>Pseudomonadati</taxon>
        <taxon>Pseudomonadota</taxon>
        <taxon>Alphaproteobacteria</taxon>
        <taxon>Rhodobacterales</taxon>
        <taxon>Roseobacteraceae</taxon>
        <taxon>Roseobacter</taxon>
    </lineage>
</organism>
<dbReference type="HOGENOM" id="CLU_031753_1_0_5"/>
<evidence type="ECO:0000313" key="5">
    <source>
        <dbReference type="Proteomes" id="UP000001353"/>
    </source>
</evidence>
<dbReference type="GO" id="GO:0030246">
    <property type="term" value="F:carbohydrate binding"/>
    <property type="evidence" value="ECO:0007669"/>
    <property type="project" value="InterPro"/>
</dbReference>
<keyword evidence="5" id="KW-1185">Reference proteome</keyword>